<proteinExistence type="predicted"/>
<accession>A0AB39YHN0</accession>
<organism evidence="1">
    <name type="scientific">Streptomyces sp. R33</name>
    <dbReference type="NCBI Taxonomy" id="3238629"/>
    <lineage>
        <taxon>Bacteria</taxon>
        <taxon>Bacillati</taxon>
        <taxon>Actinomycetota</taxon>
        <taxon>Actinomycetes</taxon>
        <taxon>Kitasatosporales</taxon>
        <taxon>Streptomycetaceae</taxon>
        <taxon>Streptomyces</taxon>
    </lineage>
</organism>
<dbReference type="RefSeq" id="WP_369780647.1">
    <property type="nucleotide sequence ID" value="NZ_CP165728.1"/>
</dbReference>
<protein>
    <submittedName>
        <fullName evidence="1">Uncharacterized protein</fullName>
    </submittedName>
</protein>
<dbReference type="AlphaFoldDB" id="A0AB39YHN0"/>
<keyword evidence="1" id="KW-0614">Plasmid</keyword>
<geneLocation type="plasmid" evidence="1">
    <name>unnamed1</name>
</geneLocation>
<evidence type="ECO:0000313" key="1">
    <source>
        <dbReference type="EMBL" id="XDV69463.1"/>
    </source>
</evidence>
<dbReference type="EMBL" id="CP165728">
    <property type="protein sequence ID" value="XDV69463.1"/>
    <property type="molecule type" value="Genomic_DNA"/>
</dbReference>
<name>A0AB39YHN0_9ACTN</name>
<reference evidence="1" key="1">
    <citation type="submission" date="2024-08" db="EMBL/GenBank/DDBJ databases">
        <authorList>
            <person name="Yu S.T."/>
        </authorList>
    </citation>
    <scope>NUCLEOTIDE SEQUENCE</scope>
    <source>
        <strain evidence="1">R33</strain>
        <plasmid evidence="1">unnamed1</plasmid>
    </source>
</reference>
<gene>
    <name evidence="1" type="ORF">AB5J51_41845</name>
</gene>
<sequence length="112" mass="12957">MSFDFPPRLRALQAQLHRVRAEYTAYCQSLPWSVDPHPGWEAREGVYSHRGDVPASPGYTDKQRRRKAAFERRLRRLTGVVVDHPFWSTVERGQVVAARMALKRVPAEDVQE</sequence>